<reference evidence="1" key="2">
    <citation type="submission" date="1996-04" db="EMBL/GenBank/DDBJ databases">
        <authorList>
            <person name="McCruden E.A.B."/>
        </authorList>
    </citation>
    <scope>NUCLEOTIDE SEQUENCE</scope>
</reference>
<keyword evidence="1" id="KW-0261">Viral envelope protein</keyword>
<organism evidence="1">
    <name type="scientific">Hepacivirus hominis</name>
    <dbReference type="NCBI Taxonomy" id="3052230"/>
    <lineage>
        <taxon>Viruses</taxon>
        <taxon>Riboviria</taxon>
        <taxon>Orthornavirae</taxon>
        <taxon>Kitrinoviricota</taxon>
        <taxon>Flasuviricetes</taxon>
        <taxon>Amarillovirales</taxon>
        <taxon>Flaviviridae</taxon>
        <taxon>Hepacivirus</taxon>
    </lineage>
</organism>
<feature type="non-terminal residue" evidence="1">
    <location>
        <position position="45"/>
    </location>
</feature>
<accession>Q68621</accession>
<proteinExistence type="predicted"/>
<protein>
    <submittedName>
        <fullName evidence="1">Second envelope protein</fullName>
    </submittedName>
</protein>
<reference evidence="1" key="1">
    <citation type="journal article" date="1996" name="J. Infect. Dis.">
        <title>Detection of a cluster of hepatitis C infections in a renal transplant unit by analysis of sequence variation of the NS5a gene.</title>
        <authorList>
            <person name="Munro J."/>
            <person name="Briggs J.D."/>
            <person name="McCruden E.A."/>
        </authorList>
    </citation>
    <scope>NUCLEOTIDE SEQUENCE</scope>
</reference>
<feature type="non-terminal residue" evidence="1">
    <location>
        <position position="1"/>
    </location>
</feature>
<evidence type="ECO:0000313" key="1">
    <source>
        <dbReference type="EMBL" id="AAB53527.1"/>
    </source>
</evidence>
<name>Q68621_9HEPC</name>
<dbReference type="GO" id="GO:0019031">
    <property type="term" value="C:viral envelope"/>
    <property type="evidence" value="ECO:0007669"/>
    <property type="project" value="UniProtKB-KW"/>
</dbReference>
<dbReference type="euHCVdb" id="U56517"/>
<keyword evidence="1" id="KW-0946">Virion</keyword>
<dbReference type="EMBL" id="U56517">
    <property type="protein sequence ID" value="AAB53527.1"/>
    <property type="molecule type" value="Genomic_DNA"/>
</dbReference>
<sequence length="45" mass="4814">WAKVLLVLLLFPASMRIPTPPGGELLKARVGSPIFSVRAPARISS</sequence>
<gene>
    <name evidence="1" type="primary">env 2</name>
</gene>